<dbReference type="RefSeq" id="WP_006313875.1">
    <property type="nucleotide sequence ID" value="NZ_ARZA01000186.1"/>
</dbReference>
<accession>R1CDG8</accession>
<dbReference type="PANTHER" id="PTHR43798">
    <property type="entry name" value="MONOACYLGLYCEROL LIPASE"/>
    <property type="match status" value="1"/>
</dbReference>
<dbReference type="PANTHER" id="PTHR43798:SF33">
    <property type="entry name" value="HYDROLASE, PUTATIVE (AFU_ORTHOLOGUE AFUA_2G14860)-RELATED"/>
    <property type="match status" value="1"/>
</dbReference>
<evidence type="ECO:0000259" key="1">
    <source>
        <dbReference type="Pfam" id="PF00561"/>
    </source>
</evidence>
<reference evidence="2 3" key="1">
    <citation type="journal article" date="2015" name="Geomicrobiol. J.">
        <title>Caldisalinibacter kiritimatiensis gen. nov., sp. nov., a moderately thermohalophilic thiosulfate-reducing bacterium from a hypersaline microbial mat.</title>
        <authorList>
            <person name="Ben Hania W."/>
            <person name="Joseph M."/>
            <person name="Fiebig A."/>
            <person name="Bunk B."/>
            <person name="Klenk H.-P."/>
            <person name="Fardeau M.-L."/>
            <person name="Spring S."/>
        </authorList>
    </citation>
    <scope>NUCLEOTIDE SEQUENCE [LARGE SCALE GENOMIC DNA]</scope>
    <source>
        <strain evidence="2 3">L21-TH-D2</strain>
    </source>
</reference>
<dbReference type="STRING" id="1304284.L21TH_1634"/>
<keyword evidence="2" id="KW-0378">Hydrolase</keyword>
<dbReference type="GO" id="GO:0016020">
    <property type="term" value="C:membrane"/>
    <property type="evidence" value="ECO:0007669"/>
    <property type="project" value="TreeGrafter"/>
</dbReference>
<dbReference type="InterPro" id="IPR000073">
    <property type="entry name" value="AB_hydrolase_1"/>
</dbReference>
<dbReference type="InterPro" id="IPR050266">
    <property type="entry name" value="AB_hydrolase_sf"/>
</dbReference>
<sequence length="298" mass="33584">MSREVVLKSVELPNGETLGYRETVKGEKIVLLVHGNMTSSKHWDILIDRLPEKYKIYAVDLRGFGKSTYNKPINSIKDFSEDIKLFVDELGIKGFTIAGWSTGGGVSMQFTADYPEYVEKLILVESVGIKGYPIYKKDEKGQPIVGELLKTKKEIAKDPVQVLPVLNAYANKDKNYLRNLWNMLIYTHNQPSEERYEEYLDDMLTQRNLVDVDYALLTFNISNENNGVVDGTGDVDKINVPTLVIQGDRDYVVPMNMGKEIAVSIGDNAKLVIMEDSGHSPLIDNLDKLTNVIVDFIN</sequence>
<dbReference type="PRINTS" id="PR00111">
    <property type="entry name" value="ABHYDROLASE"/>
</dbReference>
<dbReference type="AlphaFoldDB" id="R1CDG8"/>
<name>R1CDG8_9FIRM</name>
<dbReference type="PATRIC" id="fig|1304284.3.peg.1603"/>
<dbReference type="Gene3D" id="3.40.50.1820">
    <property type="entry name" value="alpha/beta hydrolase"/>
    <property type="match status" value="1"/>
</dbReference>
<dbReference type="PRINTS" id="PR00412">
    <property type="entry name" value="EPOXHYDRLASE"/>
</dbReference>
<proteinExistence type="predicted"/>
<dbReference type="SUPFAM" id="SSF53474">
    <property type="entry name" value="alpha/beta-Hydrolases"/>
    <property type="match status" value="1"/>
</dbReference>
<dbReference type="InterPro" id="IPR029058">
    <property type="entry name" value="AB_hydrolase_fold"/>
</dbReference>
<protein>
    <submittedName>
        <fullName evidence="2">3-Oxoadipate enol-lactonase, alpha/beta hydrolase fold family</fullName>
    </submittedName>
</protein>
<dbReference type="eggNOG" id="COG2267">
    <property type="taxonomic scope" value="Bacteria"/>
</dbReference>
<comment type="caution">
    <text evidence="2">The sequence shown here is derived from an EMBL/GenBank/DDBJ whole genome shotgun (WGS) entry which is preliminary data.</text>
</comment>
<gene>
    <name evidence="2" type="ORF">L21TH_1634</name>
</gene>
<keyword evidence="3" id="KW-1185">Reference proteome</keyword>
<dbReference type="Pfam" id="PF00561">
    <property type="entry name" value="Abhydrolase_1"/>
    <property type="match status" value="1"/>
</dbReference>
<feature type="domain" description="AB hydrolase-1" evidence="1">
    <location>
        <begin position="29"/>
        <end position="285"/>
    </location>
</feature>
<dbReference type="OrthoDB" id="252464at2"/>
<organism evidence="2 3">
    <name type="scientific">Caldisalinibacter kiritimatiensis</name>
    <dbReference type="NCBI Taxonomy" id="1304284"/>
    <lineage>
        <taxon>Bacteria</taxon>
        <taxon>Bacillati</taxon>
        <taxon>Bacillota</taxon>
        <taxon>Tissierellia</taxon>
        <taxon>Tissierellales</taxon>
        <taxon>Thermohalobacteraceae</taxon>
        <taxon>Caldisalinibacter</taxon>
    </lineage>
</organism>
<evidence type="ECO:0000313" key="2">
    <source>
        <dbReference type="EMBL" id="EOD00335.1"/>
    </source>
</evidence>
<evidence type="ECO:0000313" key="3">
    <source>
        <dbReference type="Proteomes" id="UP000013378"/>
    </source>
</evidence>
<dbReference type="GO" id="GO:0016787">
    <property type="term" value="F:hydrolase activity"/>
    <property type="evidence" value="ECO:0007669"/>
    <property type="project" value="UniProtKB-KW"/>
</dbReference>
<dbReference type="InterPro" id="IPR000639">
    <property type="entry name" value="Epox_hydrolase-like"/>
</dbReference>
<dbReference type="EMBL" id="ARZA01000186">
    <property type="protein sequence ID" value="EOD00335.1"/>
    <property type="molecule type" value="Genomic_DNA"/>
</dbReference>
<dbReference type="Proteomes" id="UP000013378">
    <property type="component" value="Unassembled WGS sequence"/>
</dbReference>